<accession>A0A2A2D087</accession>
<feature type="compositionally biased region" description="Polar residues" evidence="2">
    <location>
        <begin position="154"/>
        <end position="167"/>
    </location>
</feature>
<evidence type="ECO:0000313" key="4">
    <source>
        <dbReference type="Proteomes" id="UP000218944"/>
    </source>
</evidence>
<dbReference type="InterPro" id="IPR011042">
    <property type="entry name" value="6-blade_b-propeller_TolB-like"/>
</dbReference>
<dbReference type="EMBL" id="NSJV01000617">
    <property type="protein sequence ID" value="PAU44829.1"/>
    <property type="molecule type" value="Genomic_DNA"/>
</dbReference>
<feature type="region of interest" description="Disordered" evidence="2">
    <location>
        <begin position="1"/>
        <end position="107"/>
    </location>
</feature>
<dbReference type="Gene3D" id="2.120.10.30">
    <property type="entry name" value="TolB, C-terminal domain"/>
    <property type="match status" value="1"/>
</dbReference>
<feature type="compositionally biased region" description="Low complexity" evidence="2">
    <location>
        <begin position="98"/>
        <end position="107"/>
    </location>
</feature>
<protein>
    <recommendedName>
        <fullName evidence="5">WD40 domain-containing protein</fullName>
    </recommendedName>
</protein>
<feature type="region of interest" description="Disordered" evidence="2">
    <location>
        <begin position="149"/>
        <end position="198"/>
    </location>
</feature>
<gene>
    <name evidence="3" type="ORF">CK936_32780</name>
</gene>
<dbReference type="Proteomes" id="UP000218944">
    <property type="component" value="Unassembled WGS sequence"/>
</dbReference>
<evidence type="ECO:0000256" key="2">
    <source>
        <dbReference type="SAM" id="MobiDB-lite"/>
    </source>
</evidence>
<sequence>MFTSDAADLVSSAAGDGVSQAYARPLRSGKPERVSQSSDGAPGDAPSQNPAVSGDGRYVVFDSASSNLDPRDANSDEDVFVHDRVTGRTSLLTPPPAAAGASGNSGHAAISADGRYVAFQSSREDLVPGDTNGRVDVFVQDRWAHTIKKVSGRQDGSQSVDASSGPTMSADGNLIGFRTGARNVSDRPDPEPESAGPTTYRSHMFAYFNMRTGKLAQAGYTPDGTMAVVLYDDYAFSPDGRYAVYAAAGLIPTSPPEASRASCTLFKRYKTDIYVRDLKTNTVRLITTPVDGTATANSDSVHPRISGDNRTVVFSSKASNLVPGDTNGQSDVFAHDLRTGSTRRISVRPDGGQLTEASYTPVIGWNRTVGFTSDSADLVAGDTNASSDVFAGRLG</sequence>
<dbReference type="AlphaFoldDB" id="A0A2A2D087"/>
<evidence type="ECO:0008006" key="5">
    <source>
        <dbReference type="Google" id="ProtNLM"/>
    </source>
</evidence>
<keyword evidence="4" id="KW-1185">Reference proteome</keyword>
<dbReference type="Pfam" id="PF07676">
    <property type="entry name" value="PD40"/>
    <property type="match status" value="1"/>
</dbReference>
<evidence type="ECO:0000256" key="1">
    <source>
        <dbReference type="ARBA" id="ARBA00009820"/>
    </source>
</evidence>
<organism evidence="3 4">
    <name type="scientific">Streptomyces albireticuli</name>
    <dbReference type="NCBI Taxonomy" id="1940"/>
    <lineage>
        <taxon>Bacteria</taxon>
        <taxon>Bacillati</taxon>
        <taxon>Actinomycetota</taxon>
        <taxon>Actinomycetes</taxon>
        <taxon>Kitasatosporales</taxon>
        <taxon>Streptomycetaceae</taxon>
        <taxon>Streptomyces</taxon>
    </lineage>
</organism>
<evidence type="ECO:0000313" key="3">
    <source>
        <dbReference type="EMBL" id="PAU44829.1"/>
    </source>
</evidence>
<name>A0A2A2D087_9ACTN</name>
<comment type="similarity">
    <text evidence="1">Belongs to the TolB family.</text>
</comment>
<dbReference type="SUPFAM" id="SSF82171">
    <property type="entry name" value="DPP6 N-terminal domain-like"/>
    <property type="match status" value="1"/>
</dbReference>
<feature type="compositionally biased region" description="Basic and acidic residues" evidence="2">
    <location>
        <begin position="69"/>
        <end position="86"/>
    </location>
</feature>
<dbReference type="InterPro" id="IPR011659">
    <property type="entry name" value="WD40"/>
</dbReference>
<comment type="caution">
    <text evidence="3">The sequence shown here is derived from an EMBL/GenBank/DDBJ whole genome shotgun (WGS) entry which is preliminary data.</text>
</comment>
<reference evidence="3 4" key="1">
    <citation type="submission" date="2017-08" db="EMBL/GenBank/DDBJ databases">
        <title>Genome sequence of Streptomyces albireticuli NRRL B-1670.</title>
        <authorList>
            <person name="Graham D.E."/>
            <person name="Mahan K.M."/>
            <person name="Klingeman D.M."/>
            <person name="Hettich R.L."/>
            <person name="Parry R.J."/>
            <person name="Spain J.C."/>
        </authorList>
    </citation>
    <scope>NUCLEOTIDE SEQUENCE [LARGE SCALE GENOMIC DNA]</scope>
    <source>
        <strain evidence="3 4">NRRL B-1670</strain>
    </source>
</reference>
<proteinExistence type="inferred from homology"/>
<dbReference type="PANTHER" id="PTHR36842">
    <property type="entry name" value="PROTEIN TOLB HOMOLOG"/>
    <property type="match status" value="1"/>
</dbReference>